<dbReference type="RefSeq" id="WP_094060213.1">
    <property type="nucleotide sequence ID" value="NZ_CP022530.1"/>
</dbReference>
<dbReference type="SUPFAM" id="SSF51735">
    <property type="entry name" value="NAD(P)-binding Rossmann-fold domains"/>
    <property type="match status" value="1"/>
</dbReference>
<feature type="transmembrane region" description="Helical" evidence="9">
    <location>
        <begin position="51"/>
        <end position="70"/>
    </location>
</feature>
<evidence type="ECO:0000256" key="9">
    <source>
        <dbReference type="SAM" id="Phobius"/>
    </source>
</evidence>
<feature type="transmembrane region" description="Helical" evidence="9">
    <location>
        <begin position="250"/>
        <end position="267"/>
    </location>
</feature>
<keyword evidence="13" id="KW-1185">Reference proteome</keyword>
<reference evidence="12 13" key="1">
    <citation type="submission" date="2017-07" db="EMBL/GenBank/DDBJ databases">
        <title>Annotated genome sequence of Bacterioplanes sanyensis isolated from Red Sea.</title>
        <authorList>
            <person name="Rehman Z.U."/>
        </authorList>
    </citation>
    <scope>NUCLEOTIDE SEQUENCE [LARGE SCALE GENOMIC DNA]</scope>
    <source>
        <strain evidence="12 13">NV9</strain>
    </source>
</reference>
<sequence>MDFLWILVAFGGGFIMKQIGMPPLVGFLLAGFGLHAAGVEPAASLQTLADLGITLMLFTIGLKLDVRALIRPEVWATTTLNTSIWTVLMMGMLVLAAWLGVSHYYDVDWTTQALIGFALSFSSTVCVVKMLEESSELKARHGRLALGILIIQDIFAVLFLVASTGSLPSPWAAGLLLLWFARPLLFRLVQAAGHGELLPLLGFFLALGGSELFYAVDLKGDLGALVVGMMLAGHAKGSELYKALMGFKDLFLIGFFLSIGFTALPSLDMAISAAMLLFALVLKFVLFFWLLTRFSVSGRAAYLTALALTNYSEFGLIVAHLSVKNGWMSEDWLVIIALVMSISFILSTFLYRRAHHIYAKQKDGINRWERSGVHPTFERPADAEILILGMGRVGKGAYQAITPDYPEQVCGIESDSDRVAKLRNEGIRIALGDSDDLEFWQAALRAGANGRKVKLVMLALPSQTEMLSTLEMLRLAGYRGRIAAVARYEDERQQLLSLGVDVVFNYYAEVGAGFAAETKPLLQSAEVEPA</sequence>
<evidence type="ECO:0000256" key="2">
    <source>
        <dbReference type="ARBA" id="ARBA00005551"/>
    </source>
</evidence>
<organism evidence="12 13">
    <name type="scientific">Bacterioplanes sanyensis</name>
    <dbReference type="NCBI Taxonomy" id="1249553"/>
    <lineage>
        <taxon>Bacteria</taxon>
        <taxon>Pseudomonadati</taxon>
        <taxon>Pseudomonadota</taxon>
        <taxon>Gammaproteobacteria</taxon>
        <taxon>Oceanospirillales</taxon>
        <taxon>Oceanospirillaceae</taxon>
        <taxon>Bacterioplanes</taxon>
    </lineage>
</organism>
<dbReference type="Pfam" id="PF02254">
    <property type="entry name" value="TrkA_N"/>
    <property type="match status" value="1"/>
</dbReference>
<dbReference type="GO" id="GO:0006813">
    <property type="term" value="P:potassium ion transport"/>
    <property type="evidence" value="ECO:0007669"/>
    <property type="project" value="InterPro"/>
</dbReference>
<name>A0A222FJW0_9GAMM</name>
<dbReference type="GO" id="GO:0015297">
    <property type="term" value="F:antiporter activity"/>
    <property type="evidence" value="ECO:0007669"/>
    <property type="project" value="UniProtKB-KW"/>
</dbReference>
<dbReference type="InterPro" id="IPR003148">
    <property type="entry name" value="RCK_N"/>
</dbReference>
<dbReference type="PANTHER" id="PTHR42751">
    <property type="entry name" value="SODIUM/HYDROGEN EXCHANGER FAMILY/TRKA DOMAIN PROTEIN"/>
    <property type="match status" value="1"/>
</dbReference>
<comment type="subcellular location">
    <subcellularLocation>
        <location evidence="1">Membrane</location>
        <topology evidence="1">Multi-pass membrane protein</topology>
    </subcellularLocation>
</comment>
<feature type="transmembrane region" description="Helical" evidence="9">
    <location>
        <begin position="273"/>
        <end position="291"/>
    </location>
</feature>
<protein>
    <submittedName>
        <fullName evidence="12">Potassium transporter Kef</fullName>
    </submittedName>
</protein>
<evidence type="ECO:0000259" key="10">
    <source>
        <dbReference type="Pfam" id="PF00999"/>
    </source>
</evidence>
<dbReference type="OrthoDB" id="3418949at2"/>
<feature type="transmembrane region" description="Helical" evidence="9">
    <location>
        <begin position="113"/>
        <end position="131"/>
    </location>
</feature>
<keyword evidence="5 9" id="KW-0812">Transmembrane</keyword>
<evidence type="ECO:0000256" key="4">
    <source>
        <dbReference type="ARBA" id="ARBA00022449"/>
    </source>
</evidence>
<evidence type="ECO:0000256" key="5">
    <source>
        <dbReference type="ARBA" id="ARBA00022692"/>
    </source>
</evidence>
<evidence type="ECO:0000256" key="8">
    <source>
        <dbReference type="ARBA" id="ARBA00023136"/>
    </source>
</evidence>
<gene>
    <name evidence="12" type="ORF">CHH28_10220</name>
</gene>
<dbReference type="Proteomes" id="UP000202440">
    <property type="component" value="Chromosome"/>
</dbReference>
<dbReference type="KEGG" id="bsan:CHH28_10220"/>
<dbReference type="Gene3D" id="3.40.50.720">
    <property type="entry name" value="NAD(P)-binding Rossmann-like Domain"/>
    <property type="match status" value="1"/>
</dbReference>
<evidence type="ECO:0000256" key="6">
    <source>
        <dbReference type="ARBA" id="ARBA00022989"/>
    </source>
</evidence>
<dbReference type="Pfam" id="PF00999">
    <property type="entry name" value="Na_H_Exchanger"/>
    <property type="match status" value="1"/>
</dbReference>
<dbReference type="PANTHER" id="PTHR42751:SF1">
    <property type="entry name" value="CATION_PROTON ANTIPORTER YBAL-RELATED"/>
    <property type="match status" value="1"/>
</dbReference>
<feature type="transmembrane region" description="Helical" evidence="9">
    <location>
        <begin position="82"/>
        <end position="101"/>
    </location>
</feature>
<feature type="domain" description="Cation/H+ exchanger transmembrane" evidence="10">
    <location>
        <begin position="7"/>
        <end position="349"/>
    </location>
</feature>
<keyword evidence="3" id="KW-0813">Transport</keyword>
<feature type="transmembrane region" description="Helical" evidence="9">
    <location>
        <begin position="332"/>
        <end position="351"/>
    </location>
</feature>
<feature type="domain" description="RCK N-terminal" evidence="11">
    <location>
        <begin position="385"/>
        <end position="505"/>
    </location>
</feature>
<evidence type="ECO:0000256" key="7">
    <source>
        <dbReference type="ARBA" id="ARBA00023065"/>
    </source>
</evidence>
<evidence type="ECO:0000259" key="11">
    <source>
        <dbReference type="Pfam" id="PF02254"/>
    </source>
</evidence>
<dbReference type="EMBL" id="CP022530">
    <property type="protein sequence ID" value="ASP39029.1"/>
    <property type="molecule type" value="Genomic_DNA"/>
</dbReference>
<keyword evidence="4" id="KW-0050">Antiport</keyword>
<dbReference type="InterPro" id="IPR036291">
    <property type="entry name" value="NAD(P)-bd_dom_sf"/>
</dbReference>
<evidence type="ECO:0000313" key="12">
    <source>
        <dbReference type="EMBL" id="ASP39029.1"/>
    </source>
</evidence>
<evidence type="ECO:0000313" key="13">
    <source>
        <dbReference type="Proteomes" id="UP000202440"/>
    </source>
</evidence>
<feature type="transmembrane region" description="Helical" evidence="9">
    <location>
        <begin position="197"/>
        <end position="216"/>
    </location>
</feature>
<comment type="similarity">
    <text evidence="2">Belongs to the monovalent cation:proton antiporter 2 (CPA2) transporter (TC 2.A.37) family.</text>
</comment>
<keyword evidence="8 9" id="KW-0472">Membrane</keyword>
<evidence type="ECO:0000256" key="3">
    <source>
        <dbReference type="ARBA" id="ARBA00022448"/>
    </source>
</evidence>
<dbReference type="Gene3D" id="1.20.1530.20">
    <property type="match status" value="1"/>
</dbReference>
<keyword evidence="6 9" id="KW-1133">Transmembrane helix</keyword>
<keyword evidence="7" id="KW-0406">Ion transport</keyword>
<dbReference type="AlphaFoldDB" id="A0A222FJW0"/>
<dbReference type="InterPro" id="IPR006153">
    <property type="entry name" value="Cation/H_exchanger_TM"/>
</dbReference>
<proteinExistence type="inferred from homology"/>
<feature type="transmembrane region" description="Helical" evidence="9">
    <location>
        <begin position="300"/>
        <end position="320"/>
    </location>
</feature>
<evidence type="ECO:0000256" key="1">
    <source>
        <dbReference type="ARBA" id="ARBA00004141"/>
    </source>
</evidence>
<dbReference type="InterPro" id="IPR038770">
    <property type="entry name" value="Na+/solute_symporter_sf"/>
</dbReference>
<dbReference type="GO" id="GO:0016020">
    <property type="term" value="C:membrane"/>
    <property type="evidence" value="ECO:0007669"/>
    <property type="project" value="UniProtKB-SubCell"/>
</dbReference>
<feature type="transmembrane region" description="Helical" evidence="9">
    <location>
        <begin position="143"/>
        <end position="162"/>
    </location>
</feature>
<accession>A0A222FJW0</accession>
<dbReference type="GO" id="GO:1902600">
    <property type="term" value="P:proton transmembrane transport"/>
    <property type="evidence" value="ECO:0007669"/>
    <property type="project" value="InterPro"/>
</dbReference>